<gene>
    <name evidence="13" type="ORF">GJ689_16175</name>
</gene>
<evidence type="ECO:0000256" key="9">
    <source>
        <dbReference type="ARBA" id="ARBA00023065"/>
    </source>
</evidence>
<dbReference type="Gene3D" id="1.20.58.340">
    <property type="entry name" value="Magnesium transport protein CorA, transmembrane region"/>
    <property type="match status" value="2"/>
</dbReference>
<comment type="similarity">
    <text evidence="2">Belongs to the CorA metal ion transporter (MIT) (TC 1.A.35) family.</text>
</comment>
<feature type="coiled-coil region" evidence="11">
    <location>
        <begin position="240"/>
        <end position="274"/>
    </location>
</feature>
<proteinExistence type="inferred from homology"/>
<evidence type="ECO:0000256" key="10">
    <source>
        <dbReference type="ARBA" id="ARBA00023136"/>
    </source>
</evidence>
<keyword evidence="4" id="KW-1003">Cell membrane</keyword>
<dbReference type="GO" id="GO:0050897">
    <property type="term" value="F:cobalt ion binding"/>
    <property type="evidence" value="ECO:0007669"/>
    <property type="project" value="TreeGrafter"/>
</dbReference>
<dbReference type="Proteomes" id="UP000438991">
    <property type="component" value="Unassembled WGS sequence"/>
</dbReference>
<dbReference type="GO" id="GO:0005886">
    <property type="term" value="C:plasma membrane"/>
    <property type="evidence" value="ECO:0007669"/>
    <property type="project" value="UniProtKB-SubCell"/>
</dbReference>
<evidence type="ECO:0000313" key="14">
    <source>
        <dbReference type="Proteomes" id="UP000438991"/>
    </source>
</evidence>
<evidence type="ECO:0000256" key="6">
    <source>
        <dbReference type="ARBA" id="ARBA00022692"/>
    </source>
</evidence>
<evidence type="ECO:0000256" key="7">
    <source>
        <dbReference type="ARBA" id="ARBA00022833"/>
    </source>
</evidence>
<dbReference type="InterPro" id="IPR002523">
    <property type="entry name" value="MgTranspt_CorA/ZnTranspt_ZntB"/>
</dbReference>
<accession>A0A9X4XM94</accession>
<feature type="transmembrane region" description="Helical" evidence="12">
    <location>
        <begin position="314"/>
        <end position="334"/>
    </location>
</feature>
<dbReference type="AlphaFoldDB" id="A0A9X4XM94"/>
<evidence type="ECO:0000256" key="8">
    <source>
        <dbReference type="ARBA" id="ARBA00022989"/>
    </source>
</evidence>
<dbReference type="SUPFAM" id="SSF143865">
    <property type="entry name" value="CorA soluble domain-like"/>
    <property type="match status" value="1"/>
</dbReference>
<dbReference type="SUPFAM" id="SSF144083">
    <property type="entry name" value="Magnesium transport protein CorA, transmembrane region"/>
    <property type="match status" value="1"/>
</dbReference>
<name>A0A9X4XM94_9BRAD</name>
<evidence type="ECO:0000256" key="5">
    <source>
        <dbReference type="ARBA" id="ARBA00022519"/>
    </source>
</evidence>
<keyword evidence="3" id="KW-0813">Transport</keyword>
<dbReference type="GO" id="GO:0000287">
    <property type="term" value="F:magnesium ion binding"/>
    <property type="evidence" value="ECO:0007669"/>
    <property type="project" value="TreeGrafter"/>
</dbReference>
<dbReference type="Pfam" id="PF01544">
    <property type="entry name" value="CorA"/>
    <property type="match status" value="1"/>
</dbReference>
<keyword evidence="9" id="KW-0406">Ion transport</keyword>
<reference evidence="13 14" key="1">
    <citation type="submission" date="2019-11" db="EMBL/GenBank/DDBJ databases">
        <title>Whole-genome sequence of Rhodoplanes serenus DSM 18633, type strain.</title>
        <authorList>
            <person name="Kyndt J.A."/>
            <person name="Meyer T.E."/>
        </authorList>
    </citation>
    <scope>NUCLEOTIDE SEQUENCE [LARGE SCALE GENOMIC DNA]</scope>
    <source>
        <strain evidence="13 14">DSM 18633</strain>
    </source>
</reference>
<evidence type="ECO:0000256" key="11">
    <source>
        <dbReference type="SAM" id="Coils"/>
    </source>
</evidence>
<keyword evidence="8 12" id="KW-1133">Transmembrane helix</keyword>
<comment type="subcellular location">
    <subcellularLocation>
        <location evidence="1">Cell membrane</location>
        <topology evidence="1">Multi-pass membrane protein</topology>
    </subcellularLocation>
</comment>
<keyword evidence="7" id="KW-0862">Zinc</keyword>
<keyword evidence="5" id="KW-0997">Cell inner membrane</keyword>
<dbReference type="Gene3D" id="3.30.460.20">
    <property type="entry name" value="CorA soluble domain-like"/>
    <property type="match status" value="1"/>
</dbReference>
<evidence type="ECO:0000313" key="13">
    <source>
        <dbReference type="EMBL" id="MTW17745.1"/>
    </source>
</evidence>
<dbReference type="EMBL" id="WNKV01000012">
    <property type="protein sequence ID" value="MTW17745.1"/>
    <property type="molecule type" value="Genomic_DNA"/>
</dbReference>
<dbReference type="PANTHER" id="PTHR46494:SF3">
    <property type="entry name" value="ZINC TRANSPORT PROTEIN ZNTB"/>
    <property type="match status" value="1"/>
</dbReference>
<dbReference type="CDD" id="cd12834">
    <property type="entry name" value="ZntB_u1"/>
    <property type="match status" value="1"/>
</dbReference>
<dbReference type="InterPro" id="IPR045863">
    <property type="entry name" value="CorA_TM1_TM2"/>
</dbReference>
<organism evidence="13 14">
    <name type="scientific">Rhodoplanes serenus</name>
    <dbReference type="NCBI Taxonomy" id="200615"/>
    <lineage>
        <taxon>Bacteria</taxon>
        <taxon>Pseudomonadati</taxon>
        <taxon>Pseudomonadota</taxon>
        <taxon>Alphaproteobacteria</taxon>
        <taxon>Hyphomicrobiales</taxon>
        <taxon>Nitrobacteraceae</taxon>
        <taxon>Rhodoplanes</taxon>
    </lineage>
</organism>
<dbReference type="InterPro" id="IPR045861">
    <property type="entry name" value="CorA_cytoplasmic_dom"/>
</dbReference>
<dbReference type="PANTHER" id="PTHR46494">
    <property type="entry name" value="CORA FAMILY METAL ION TRANSPORTER (EUROFUNG)"/>
    <property type="match status" value="1"/>
</dbReference>
<sequence>MAAPGGASRGQDPAFGTGPLGGLVWAFRIGDDGVATELDPERPLPGPDGDSWLWLHFNLADARSGPVLQTLPGLPDDAVEALVGPDTHQQLQAERDCVYGVIADLGRDFDGLTEEVRLLHFAMTERGLVSARRRALNAVDTTRQALRSGQRVESVAALFELIVDHVADAIDRLSDDLALQMDAIEERILDLETTDERRRLGVFRRTTVRLHRQLAGLRSLFRRFEALEPEELSPALRLDAGRLSQRLDGLDQEIDALRDRARMLQDELSSQLAEETNRNLRALSIVTIMFLPPTLIAGFFGMNLKGMAYAESEVGFWSGVIVAVLSSAIVYAILRWRGLTRG</sequence>
<evidence type="ECO:0000256" key="2">
    <source>
        <dbReference type="ARBA" id="ARBA00009765"/>
    </source>
</evidence>
<evidence type="ECO:0000256" key="4">
    <source>
        <dbReference type="ARBA" id="ARBA00022475"/>
    </source>
</evidence>
<comment type="caution">
    <text evidence="13">The sequence shown here is derived from an EMBL/GenBank/DDBJ whole genome shotgun (WGS) entry which is preliminary data.</text>
</comment>
<protein>
    <submittedName>
        <fullName evidence="13">Cobalt transporter</fullName>
    </submittedName>
</protein>
<evidence type="ECO:0000256" key="12">
    <source>
        <dbReference type="SAM" id="Phobius"/>
    </source>
</evidence>
<evidence type="ECO:0000256" key="1">
    <source>
        <dbReference type="ARBA" id="ARBA00004651"/>
    </source>
</evidence>
<keyword evidence="10 12" id="KW-0472">Membrane</keyword>
<keyword evidence="6 12" id="KW-0812">Transmembrane</keyword>
<dbReference type="GO" id="GO:0015087">
    <property type="term" value="F:cobalt ion transmembrane transporter activity"/>
    <property type="evidence" value="ECO:0007669"/>
    <property type="project" value="TreeGrafter"/>
</dbReference>
<keyword evidence="11" id="KW-0175">Coiled coil</keyword>
<feature type="transmembrane region" description="Helical" evidence="12">
    <location>
        <begin position="282"/>
        <end position="302"/>
    </location>
</feature>
<dbReference type="GO" id="GO:0015095">
    <property type="term" value="F:magnesium ion transmembrane transporter activity"/>
    <property type="evidence" value="ECO:0007669"/>
    <property type="project" value="TreeGrafter"/>
</dbReference>
<evidence type="ECO:0000256" key="3">
    <source>
        <dbReference type="ARBA" id="ARBA00022448"/>
    </source>
</evidence>